<dbReference type="PIRSF" id="PIRSF020893">
    <property type="entry name" value="UCP020893"/>
    <property type="match status" value="1"/>
</dbReference>
<organism evidence="1 2">
    <name type="scientific">Gloeobacter kilaueensis (strain ATCC BAA-2537 / CCAP 1431/1 / ULC 316 / JS1)</name>
    <dbReference type="NCBI Taxonomy" id="1183438"/>
    <lineage>
        <taxon>Bacteria</taxon>
        <taxon>Bacillati</taxon>
        <taxon>Cyanobacteriota</taxon>
        <taxon>Cyanophyceae</taxon>
        <taxon>Gloeobacterales</taxon>
        <taxon>Gloeobacteraceae</taxon>
        <taxon>Gloeobacter</taxon>
    </lineage>
</organism>
<dbReference type="EMBL" id="CP003587">
    <property type="protein sequence ID" value="AGY59647.1"/>
    <property type="molecule type" value="Genomic_DNA"/>
</dbReference>
<dbReference type="eggNOG" id="ENOG50314QQ">
    <property type="taxonomic scope" value="Bacteria"/>
</dbReference>
<accession>U5QKX9</accession>
<evidence type="ECO:0000313" key="1">
    <source>
        <dbReference type="EMBL" id="AGY59647.1"/>
    </source>
</evidence>
<name>U5QKX9_GLOK1</name>
<keyword evidence="2" id="KW-1185">Reference proteome</keyword>
<evidence type="ECO:0000313" key="2">
    <source>
        <dbReference type="Proteomes" id="UP000017396"/>
    </source>
</evidence>
<dbReference type="HOGENOM" id="CLU_128733_0_0_3"/>
<dbReference type="Proteomes" id="UP000017396">
    <property type="component" value="Chromosome"/>
</dbReference>
<protein>
    <submittedName>
        <fullName evidence="1">Uncharacterized protein</fullName>
    </submittedName>
</protein>
<gene>
    <name evidence="1" type="ORF">GKIL_3401</name>
</gene>
<dbReference type="KEGG" id="glj:GKIL_3401"/>
<reference evidence="1 2" key="1">
    <citation type="journal article" date="2013" name="PLoS ONE">
        <title>Cultivation and Complete Genome Sequencing of Gloeobacter kilaueensis sp. nov., from a Lava Cave in Kilauea Caldera, Hawai'i.</title>
        <authorList>
            <person name="Saw J.H."/>
            <person name="Schatz M."/>
            <person name="Brown M.V."/>
            <person name="Kunkel D.D."/>
            <person name="Foster J.S."/>
            <person name="Shick H."/>
            <person name="Christensen S."/>
            <person name="Hou S."/>
            <person name="Wan X."/>
            <person name="Donachie S.P."/>
        </authorList>
    </citation>
    <scope>NUCLEOTIDE SEQUENCE [LARGE SCALE GENOMIC DNA]</scope>
    <source>
        <strain evidence="2">JS</strain>
    </source>
</reference>
<sequence>MEQWNEAMPTEAISFAQAIERTTALLDEQAAGQRDAEKLYRAVADLVATANGARGFFVTFLSGEWPIADALPDGLVEALRTAPAVVAPLMTKNLAMSTAMIWAHRQNGDAEAASGSEQVARRSAALIARLQLPQIEREIAELKRALTDGQGDYAAFLDRWGYTEAQRAAIKEAIEPFG</sequence>
<proteinExistence type="predicted"/>
<dbReference type="InterPro" id="IPR016780">
    <property type="entry name" value="UCP020893"/>
</dbReference>
<dbReference type="STRING" id="1183438.GKIL_3401"/>
<dbReference type="AlphaFoldDB" id="U5QKX9"/>
<dbReference type="PATRIC" id="fig|1183438.3.peg.3340"/>